<dbReference type="Pfam" id="PF24681">
    <property type="entry name" value="Kelch_KLHDC2_KLHL20_DRC7"/>
    <property type="match status" value="1"/>
</dbReference>
<proteinExistence type="predicted"/>
<keyword evidence="2" id="KW-0677">Repeat</keyword>
<dbReference type="SUPFAM" id="SSF117281">
    <property type="entry name" value="Kelch motif"/>
    <property type="match status" value="1"/>
</dbReference>
<dbReference type="AlphaFoldDB" id="A0AAD5HBW9"/>
<evidence type="ECO:0000256" key="3">
    <source>
        <dbReference type="SAM" id="MobiDB-lite"/>
    </source>
</evidence>
<evidence type="ECO:0000256" key="4">
    <source>
        <dbReference type="SAM" id="Phobius"/>
    </source>
</evidence>
<dbReference type="GeneID" id="75916521"/>
<keyword evidence="4" id="KW-0812">Transmembrane</keyword>
<reference evidence="5" key="2">
    <citation type="journal article" date="2022" name="Proc. Natl. Acad. Sci. U.S.A.">
        <title>Diploid-dominant life cycles characterize the early evolution of Fungi.</title>
        <authorList>
            <person name="Amses K.R."/>
            <person name="Simmons D.R."/>
            <person name="Longcore J.E."/>
            <person name="Mondo S.J."/>
            <person name="Seto K."/>
            <person name="Jeronimo G.H."/>
            <person name="Bonds A.E."/>
            <person name="Quandt C.A."/>
            <person name="Davis W.J."/>
            <person name="Chang Y."/>
            <person name="Federici B.A."/>
            <person name="Kuo A."/>
            <person name="LaButti K."/>
            <person name="Pangilinan J."/>
            <person name="Andreopoulos W."/>
            <person name="Tritt A."/>
            <person name="Riley R."/>
            <person name="Hundley H."/>
            <person name="Johnson J."/>
            <person name="Lipzen A."/>
            <person name="Barry K."/>
            <person name="Lang B.F."/>
            <person name="Cuomo C.A."/>
            <person name="Buchler N.E."/>
            <person name="Grigoriev I.V."/>
            <person name="Spatafora J.W."/>
            <person name="Stajich J.E."/>
            <person name="James T.Y."/>
        </authorList>
    </citation>
    <scope>NUCLEOTIDE SEQUENCE</scope>
    <source>
        <strain evidence="5">AG</strain>
    </source>
</reference>
<keyword evidence="6" id="KW-1185">Reference proteome</keyword>
<protein>
    <submittedName>
        <fullName evidence="5">Uncharacterized protein</fullName>
    </submittedName>
</protein>
<accession>A0AAD5HBW9</accession>
<sequence length="355" mass="38744">MADGKSIVIYGGYDGYNVFNDVAILHTDTWTWEVKSTTANVQGRADHSATLIGTNMIVAFGFTGVSTSLSILSDIENLDVSTWSWRSVFNTSSDITKGQHTELMSGPSPGVIVGAVAGLAALFCILLIALHLCNRRYNQKHNDDDESLAKETNSLHEVYNMAERDESNYGDVLSSLSDTTISPITLARRGGKRIKRNFTDGVYNPTSPTSFHRFFSTPNMNDLPHSKRDSHHLEILSPDSPLEELHEATVEAKVPQILHIGQQPAGLVATTAKIDRPYSTFDGEEFILMGGGDERMMSPVSESAVDDIPDSVDPSALTSSTPKGKERLSVKQSNDDVSAIQTEVIYSNCRQKTTG</sequence>
<dbReference type="InterPro" id="IPR015915">
    <property type="entry name" value="Kelch-typ_b-propeller"/>
</dbReference>
<name>A0AAD5HBW9_UMBRA</name>
<evidence type="ECO:0000256" key="1">
    <source>
        <dbReference type="ARBA" id="ARBA00022441"/>
    </source>
</evidence>
<keyword evidence="4" id="KW-0472">Membrane</keyword>
<evidence type="ECO:0000313" key="5">
    <source>
        <dbReference type="EMBL" id="KAI8576931.1"/>
    </source>
</evidence>
<feature type="transmembrane region" description="Helical" evidence="4">
    <location>
        <begin position="111"/>
        <end position="133"/>
    </location>
</feature>
<keyword evidence="4" id="KW-1133">Transmembrane helix</keyword>
<dbReference type="RefSeq" id="XP_051441935.1">
    <property type="nucleotide sequence ID" value="XM_051591178.1"/>
</dbReference>
<organism evidence="5 6">
    <name type="scientific">Umbelopsis ramanniana AG</name>
    <dbReference type="NCBI Taxonomy" id="1314678"/>
    <lineage>
        <taxon>Eukaryota</taxon>
        <taxon>Fungi</taxon>
        <taxon>Fungi incertae sedis</taxon>
        <taxon>Mucoromycota</taxon>
        <taxon>Mucoromycotina</taxon>
        <taxon>Umbelopsidomycetes</taxon>
        <taxon>Umbelopsidales</taxon>
        <taxon>Umbelopsidaceae</taxon>
        <taxon>Umbelopsis</taxon>
    </lineage>
</organism>
<dbReference type="PANTHER" id="PTHR46093">
    <property type="entry name" value="ACYL-COA-BINDING DOMAIN-CONTAINING PROTEIN 5"/>
    <property type="match status" value="1"/>
</dbReference>
<keyword evidence="1" id="KW-0880">Kelch repeat</keyword>
<gene>
    <name evidence="5" type="ORF">K450DRAFT_254276</name>
</gene>
<comment type="caution">
    <text evidence="5">The sequence shown here is derived from an EMBL/GenBank/DDBJ whole genome shotgun (WGS) entry which is preliminary data.</text>
</comment>
<evidence type="ECO:0000313" key="6">
    <source>
        <dbReference type="Proteomes" id="UP001206595"/>
    </source>
</evidence>
<dbReference type="EMBL" id="MU620947">
    <property type="protein sequence ID" value="KAI8576931.1"/>
    <property type="molecule type" value="Genomic_DNA"/>
</dbReference>
<dbReference type="Gene3D" id="2.120.10.80">
    <property type="entry name" value="Kelch-type beta propeller"/>
    <property type="match status" value="1"/>
</dbReference>
<dbReference type="Proteomes" id="UP001206595">
    <property type="component" value="Unassembled WGS sequence"/>
</dbReference>
<feature type="region of interest" description="Disordered" evidence="3">
    <location>
        <begin position="302"/>
        <end position="334"/>
    </location>
</feature>
<evidence type="ECO:0000256" key="2">
    <source>
        <dbReference type="ARBA" id="ARBA00022737"/>
    </source>
</evidence>
<dbReference type="PANTHER" id="PTHR46093:SF3">
    <property type="entry name" value="ACYL-COA-BINDING DOMAIN-CONTAINING PROTEIN 4"/>
    <property type="match status" value="1"/>
</dbReference>
<reference evidence="5" key="1">
    <citation type="submission" date="2021-06" db="EMBL/GenBank/DDBJ databases">
        <authorList>
            <consortium name="DOE Joint Genome Institute"/>
            <person name="Mondo S.J."/>
            <person name="Amses K.R."/>
            <person name="Simmons D.R."/>
            <person name="Longcore J.E."/>
            <person name="Seto K."/>
            <person name="Alves G.H."/>
            <person name="Bonds A.E."/>
            <person name="Quandt C.A."/>
            <person name="Davis W.J."/>
            <person name="Chang Y."/>
            <person name="Letcher P.M."/>
            <person name="Powell M.J."/>
            <person name="Kuo A."/>
            <person name="Labutti K."/>
            <person name="Pangilinan J."/>
            <person name="Andreopoulos W."/>
            <person name="Tritt A."/>
            <person name="Riley R."/>
            <person name="Hundley H."/>
            <person name="Johnson J."/>
            <person name="Lipzen A."/>
            <person name="Barry K."/>
            <person name="Berbee M.L."/>
            <person name="Buchler N.E."/>
            <person name="Grigoriev I.V."/>
            <person name="Spatafora J.W."/>
            <person name="Stajich J.E."/>
            <person name="James T.Y."/>
        </authorList>
    </citation>
    <scope>NUCLEOTIDE SEQUENCE</scope>
    <source>
        <strain evidence="5">AG</strain>
    </source>
</reference>